<feature type="domain" description="ABC transmembrane type-1" evidence="8">
    <location>
        <begin position="111"/>
        <end position="340"/>
    </location>
</feature>
<name>B1VZY0_STRGG</name>
<proteinExistence type="inferred from homology"/>
<sequence length="350" mass="37907">MAGRTRIDAREKGACGVLRLVVRRLLQLIPTLLGLSVLLFLWLNRLPGGPASAILGERATEAEVARINRALGLDEPVHVQYWRFLKRIFELDLGTSTQTGQPVWDEFTLRFPATVELSVAAILIAVVVGIPMGYLAAKHRGGWLDVASVSGSLLGICIPVFFLAMLLRGIFSVELGWFPSQGRLTTGLNATDVTGFAVLDGLLTGEFDASWDAIMHLILPAVALASIPLAVIVRMTRASVLEVLGEDYIRTAESKGLDKKTVRGRHVLRNALLPVITAVGLLTGSLLSGAVLTESVFDFGGIGSFIRTAIDGRDYPVLVGFILFIAMVYVLINLLVDLAYSIIDPRVRVH</sequence>
<protein>
    <submittedName>
        <fullName evidence="9">Dipeptide ABC transporter permease protein</fullName>
    </submittedName>
</protein>
<organism evidence="9 10">
    <name type="scientific">Streptomyces griseus subsp. griseus (strain JCM 4626 / CBS 651.72 / NBRC 13350 / KCC S-0626 / ISP 5235)</name>
    <dbReference type="NCBI Taxonomy" id="455632"/>
    <lineage>
        <taxon>Bacteria</taxon>
        <taxon>Bacillati</taxon>
        <taxon>Actinomycetota</taxon>
        <taxon>Actinomycetes</taxon>
        <taxon>Kitasatosporales</taxon>
        <taxon>Streptomycetaceae</taxon>
        <taxon>Streptomyces</taxon>
    </lineage>
</organism>
<dbReference type="PANTHER" id="PTHR43163:SF6">
    <property type="entry name" value="DIPEPTIDE TRANSPORT SYSTEM PERMEASE PROTEIN DPPB-RELATED"/>
    <property type="match status" value="1"/>
</dbReference>
<evidence type="ECO:0000259" key="8">
    <source>
        <dbReference type="PROSITE" id="PS50928"/>
    </source>
</evidence>
<comment type="subcellular location">
    <subcellularLocation>
        <location evidence="1 7">Cell membrane</location>
        <topology evidence="1 7">Multi-pass membrane protein</topology>
    </subcellularLocation>
</comment>
<keyword evidence="2 7" id="KW-0813">Transport</keyword>
<feature type="transmembrane region" description="Helical" evidence="7">
    <location>
        <begin position="317"/>
        <end position="340"/>
    </location>
</feature>
<dbReference type="Gene3D" id="1.10.3720.10">
    <property type="entry name" value="MetI-like"/>
    <property type="match status" value="1"/>
</dbReference>
<accession>B1VZY0</accession>
<evidence type="ECO:0000313" key="9">
    <source>
        <dbReference type="EMBL" id="BAG18869.1"/>
    </source>
</evidence>
<evidence type="ECO:0000313" key="10">
    <source>
        <dbReference type="Proteomes" id="UP000001685"/>
    </source>
</evidence>
<evidence type="ECO:0000256" key="4">
    <source>
        <dbReference type="ARBA" id="ARBA00022692"/>
    </source>
</evidence>
<evidence type="ECO:0000256" key="6">
    <source>
        <dbReference type="ARBA" id="ARBA00023136"/>
    </source>
</evidence>
<comment type="similarity">
    <text evidence="7">Belongs to the binding-protein-dependent transport system permease family.</text>
</comment>
<dbReference type="InterPro" id="IPR045621">
    <property type="entry name" value="BPD_transp_1_N"/>
</dbReference>
<dbReference type="HOGENOM" id="CLU_036879_0_0_11"/>
<dbReference type="AlphaFoldDB" id="B1VZY0"/>
<dbReference type="GO" id="GO:0005886">
    <property type="term" value="C:plasma membrane"/>
    <property type="evidence" value="ECO:0007669"/>
    <property type="project" value="UniProtKB-SubCell"/>
</dbReference>
<dbReference type="InterPro" id="IPR000515">
    <property type="entry name" value="MetI-like"/>
</dbReference>
<feature type="transmembrane region" description="Helical" evidence="7">
    <location>
        <begin position="271"/>
        <end position="297"/>
    </location>
</feature>
<feature type="transmembrane region" description="Helical" evidence="7">
    <location>
        <begin position="21"/>
        <end position="43"/>
    </location>
</feature>
<evidence type="ECO:0000256" key="1">
    <source>
        <dbReference type="ARBA" id="ARBA00004651"/>
    </source>
</evidence>
<feature type="transmembrane region" description="Helical" evidence="7">
    <location>
        <begin position="117"/>
        <end position="137"/>
    </location>
</feature>
<evidence type="ECO:0000256" key="3">
    <source>
        <dbReference type="ARBA" id="ARBA00022475"/>
    </source>
</evidence>
<evidence type="ECO:0000256" key="5">
    <source>
        <dbReference type="ARBA" id="ARBA00022989"/>
    </source>
</evidence>
<keyword evidence="6 7" id="KW-0472">Membrane</keyword>
<feature type="transmembrane region" description="Helical" evidence="7">
    <location>
        <begin position="213"/>
        <end position="233"/>
    </location>
</feature>
<dbReference type="PROSITE" id="PS50928">
    <property type="entry name" value="ABC_TM1"/>
    <property type="match status" value="1"/>
</dbReference>
<dbReference type="InterPro" id="IPR035906">
    <property type="entry name" value="MetI-like_sf"/>
</dbReference>
<feature type="transmembrane region" description="Helical" evidence="7">
    <location>
        <begin position="149"/>
        <end position="171"/>
    </location>
</feature>
<dbReference type="CDD" id="cd06261">
    <property type="entry name" value="TM_PBP2"/>
    <property type="match status" value="1"/>
</dbReference>
<dbReference type="Proteomes" id="UP000001685">
    <property type="component" value="Chromosome"/>
</dbReference>
<dbReference type="Pfam" id="PF19300">
    <property type="entry name" value="BPD_transp_1_N"/>
    <property type="match status" value="1"/>
</dbReference>
<keyword evidence="5 7" id="KW-1133">Transmembrane helix</keyword>
<dbReference type="PANTHER" id="PTHR43163">
    <property type="entry name" value="DIPEPTIDE TRANSPORT SYSTEM PERMEASE PROTEIN DPPB-RELATED"/>
    <property type="match status" value="1"/>
</dbReference>
<keyword evidence="4 7" id="KW-0812">Transmembrane</keyword>
<keyword evidence="3" id="KW-1003">Cell membrane</keyword>
<dbReference type="EMBL" id="AP009493">
    <property type="protein sequence ID" value="BAG18869.1"/>
    <property type="molecule type" value="Genomic_DNA"/>
</dbReference>
<dbReference type="eggNOG" id="COG0601">
    <property type="taxonomic scope" value="Bacteria"/>
</dbReference>
<dbReference type="KEGG" id="sgr:SGR_2040"/>
<gene>
    <name evidence="9" type="ordered locus">SGR_2040</name>
</gene>
<dbReference type="GO" id="GO:0055085">
    <property type="term" value="P:transmembrane transport"/>
    <property type="evidence" value="ECO:0007669"/>
    <property type="project" value="InterPro"/>
</dbReference>
<reference evidence="10" key="1">
    <citation type="journal article" date="2008" name="J. Bacteriol.">
        <title>Genome sequence of the streptomycin-producing microorganism Streptomyces griseus IFO 13350.</title>
        <authorList>
            <person name="Ohnishi Y."/>
            <person name="Ishikawa J."/>
            <person name="Hara H."/>
            <person name="Suzuki H."/>
            <person name="Ikenoya M."/>
            <person name="Ikeda H."/>
            <person name="Yamashita A."/>
            <person name="Hattori M."/>
            <person name="Horinouchi S."/>
        </authorList>
    </citation>
    <scope>NUCLEOTIDE SEQUENCE [LARGE SCALE GENOMIC DNA]</scope>
    <source>
        <strain evidence="10">JCM 4626 / NBRC 13350</strain>
    </source>
</reference>
<evidence type="ECO:0000256" key="2">
    <source>
        <dbReference type="ARBA" id="ARBA00022448"/>
    </source>
</evidence>
<dbReference type="SUPFAM" id="SSF161098">
    <property type="entry name" value="MetI-like"/>
    <property type="match status" value="1"/>
</dbReference>
<dbReference type="Pfam" id="PF00528">
    <property type="entry name" value="BPD_transp_1"/>
    <property type="match status" value="1"/>
</dbReference>
<evidence type="ECO:0000256" key="7">
    <source>
        <dbReference type="RuleBase" id="RU363032"/>
    </source>
</evidence>